<dbReference type="OrthoDB" id="10464729at2759"/>
<proteinExistence type="predicted"/>
<gene>
    <name evidence="1" type="ORF">H5410_047533</name>
</gene>
<accession>A0A9J5XFE9</accession>
<evidence type="ECO:0000313" key="1">
    <source>
        <dbReference type="EMBL" id="KAG5587099.1"/>
    </source>
</evidence>
<dbReference type="AlphaFoldDB" id="A0A9J5XFE9"/>
<keyword evidence="2" id="KW-1185">Reference proteome</keyword>
<name>A0A9J5XFE9_SOLCO</name>
<evidence type="ECO:0000313" key="2">
    <source>
        <dbReference type="Proteomes" id="UP000824120"/>
    </source>
</evidence>
<protein>
    <submittedName>
        <fullName evidence="1">Uncharacterized protein</fullName>
    </submittedName>
</protein>
<dbReference type="EMBL" id="JACXVP010000009">
    <property type="protein sequence ID" value="KAG5587099.1"/>
    <property type="molecule type" value="Genomic_DNA"/>
</dbReference>
<sequence length="129" mass="14668">MFPPTFKCCTIPVPLQLTTIKIVLWRGNLSQNNQSVQCSLYQMNVPFFEINLKNKQVEVGTMKDEEKYCDSASHYCAPLHRTCVKLVLGIPLAASKDSARIRTNVKGIFTSIILWRKVIKSSDFSEKLD</sequence>
<reference evidence="1 2" key="1">
    <citation type="submission" date="2020-09" db="EMBL/GenBank/DDBJ databases">
        <title>De no assembly of potato wild relative species, Solanum commersonii.</title>
        <authorList>
            <person name="Cho K."/>
        </authorList>
    </citation>
    <scope>NUCLEOTIDE SEQUENCE [LARGE SCALE GENOMIC DNA]</scope>
    <source>
        <strain evidence="1">LZ3.2</strain>
        <tissue evidence="1">Leaf</tissue>
    </source>
</reference>
<comment type="caution">
    <text evidence="1">The sequence shown here is derived from an EMBL/GenBank/DDBJ whole genome shotgun (WGS) entry which is preliminary data.</text>
</comment>
<dbReference type="Proteomes" id="UP000824120">
    <property type="component" value="Chromosome 9"/>
</dbReference>
<organism evidence="1 2">
    <name type="scientific">Solanum commersonii</name>
    <name type="common">Commerson's wild potato</name>
    <name type="synonym">Commerson's nightshade</name>
    <dbReference type="NCBI Taxonomy" id="4109"/>
    <lineage>
        <taxon>Eukaryota</taxon>
        <taxon>Viridiplantae</taxon>
        <taxon>Streptophyta</taxon>
        <taxon>Embryophyta</taxon>
        <taxon>Tracheophyta</taxon>
        <taxon>Spermatophyta</taxon>
        <taxon>Magnoliopsida</taxon>
        <taxon>eudicotyledons</taxon>
        <taxon>Gunneridae</taxon>
        <taxon>Pentapetalae</taxon>
        <taxon>asterids</taxon>
        <taxon>lamiids</taxon>
        <taxon>Solanales</taxon>
        <taxon>Solanaceae</taxon>
        <taxon>Solanoideae</taxon>
        <taxon>Solaneae</taxon>
        <taxon>Solanum</taxon>
    </lineage>
</organism>